<dbReference type="Gene3D" id="3.10.20.30">
    <property type="match status" value="1"/>
</dbReference>
<dbReference type="PRINTS" id="PR00409">
    <property type="entry name" value="PHDIOXRDTASE"/>
</dbReference>
<dbReference type="Gene3D" id="2.40.30.10">
    <property type="entry name" value="Translation factors"/>
    <property type="match status" value="1"/>
</dbReference>
<dbReference type="Pfam" id="PF00111">
    <property type="entry name" value="Fer2"/>
    <property type="match status" value="1"/>
</dbReference>
<dbReference type="InterPro" id="IPR017938">
    <property type="entry name" value="Riboflavin_synthase-like_b-brl"/>
</dbReference>
<evidence type="ECO:0000256" key="5">
    <source>
        <dbReference type="ARBA" id="ARBA00023004"/>
    </source>
</evidence>
<dbReference type="InterPro" id="IPR050415">
    <property type="entry name" value="MRET"/>
</dbReference>
<evidence type="ECO:0000256" key="3">
    <source>
        <dbReference type="ARBA" id="ARBA00022723"/>
    </source>
</evidence>
<evidence type="ECO:0000256" key="2">
    <source>
        <dbReference type="ARBA" id="ARBA00022714"/>
    </source>
</evidence>
<evidence type="ECO:0000313" key="10">
    <source>
        <dbReference type="Proteomes" id="UP000214747"/>
    </source>
</evidence>
<gene>
    <name evidence="9" type="ORF">CEJ45_18725</name>
</gene>
<sequence>MNPATGSHGWMTVTVTAKVMEAEGICAFRLQAASTEMLPRFTAGAHIDVEVAPGLVRQYSLCNPSNQERGYEIAVLLAEPSRGGSAAMHAVTVGQQIRISAPRNNFGLIPGSGRAILVAGGVGITPILAMAEELHAQARPFELHFSTRSPARAAFRQRLAHGPFAAHVRFYSDSEDQKIDLADIARSRGPDDHLYVCGPTGFMDFVLGESERLGWHKDQLHKEYFSAPASAGEQDGEAFEVRIASTGEVFPIPADKSVVEVLARHGIEIPTSCEQGICGTCITGVLSGVIDHRDFVLSDAEKARHDQFTPCCSRAACRMIELDL</sequence>
<dbReference type="PANTHER" id="PTHR47354:SF1">
    <property type="entry name" value="CARNITINE MONOOXYGENASE REDUCTASE SUBUNIT"/>
    <property type="match status" value="1"/>
</dbReference>
<dbReference type="GO" id="GO:0046872">
    <property type="term" value="F:metal ion binding"/>
    <property type="evidence" value="ECO:0007669"/>
    <property type="project" value="UniProtKB-KW"/>
</dbReference>
<proteinExistence type="predicted"/>
<dbReference type="PANTHER" id="PTHR47354">
    <property type="entry name" value="NADH OXIDOREDUCTASE HCR"/>
    <property type="match status" value="1"/>
</dbReference>
<organism evidence="9 10">
    <name type="scientific">Herbaspirillum aquaticum</name>
    <dbReference type="NCBI Taxonomy" id="568783"/>
    <lineage>
        <taxon>Bacteria</taxon>
        <taxon>Pseudomonadati</taxon>
        <taxon>Pseudomonadota</taxon>
        <taxon>Betaproteobacteria</taxon>
        <taxon>Burkholderiales</taxon>
        <taxon>Oxalobacteraceae</taxon>
        <taxon>Herbaspirillum</taxon>
    </lineage>
</organism>
<evidence type="ECO:0000259" key="7">
    <source>
        <dbReference type="PROSITE" id="PS51085"/>
    </source>
</evidence>
<dbReference type="InterPro" id="IPR001041">
    <property type="entry name" value="2Fe-2S_ferredoxin-type"/>
</dbReference>
<keyword evidence="4" id="KW-0560">Oxidoreductase</keyword>
<accession>A0A225SQC6</accession>
<name>A0A225SQC6_9BURK</name>
<dbReference type="CDD" id="cd00207">
    <property type="entry name" value="fer2"/>
    <property type="match status" value="1"/>
</dbReference>
<dbReference type="InterPro" id="IPR036010">
    <property type="entry name" value="2Fe-2S_ferredoxin-like_sf"/>
</dbReference>
<keyword evidence="3" id="KW-0479">Metal-binding</keyword>
<dbReference type="SUPFAM" id="SSF63380">
    <property type="entry name" value="Riboflavin synthase domain-like"/>
    <property type="match status" value="1"/>
</dbReference>
<dbReference type="SUPFAM" id="SSF54292">
    <property type="entry name" value="2Fe-2S ferredoxin-like"/>
    <property type="match status" value="1"/>
</dbReference>
<keyword evidence="5" id="KW-0408">Iron</keyword>
<dbReference type="InterPro" id="IPR039261">
    <property type="entry name" value="FNR_nucleotide-bd"/>
</dbReference>
<evidence type="ECO:0000256" key="4">
    <source>
        <dbReference type="ARBA" id="ARBA00023002"/>
    </source>
</evidence>
<dbReference type="CDD" id="cd06185">
    <property type="entry name" value="PDR_like"/>
    <property type="match status" value="1"/>
</dbReference>
<feature type="domain" description="FAD-binding FR-type" evidence="8">
    <location>
        <begin position="8"/>
        <end position="109"/>
    </location>
</feature>
<keyword evidence="1" id="KW-0285">Flavoprotein</keyword>
<protein>
    <submittedName>
        <fullName evidence="9">Oxidoreductase</fullName>
    </submittedName>
</protein>
<evidence type="ECO:0000256" key="6">
    <source>
        <dbReference type="ARBA" id="ARBA00023014"/>
    </source>
</evidence>
<dbReference type="InterPro" id="IPR012675">
    <property type="entry name" value="Beta-grasp_dom_sf"/>
</dbReference>
<dbReference type="PROSITE" id="PS51384">
    <property type="entry name" value="FAD_FR"/>
    <property type="match status" value="1"/>
</dbReference>
<dbReference type="Gene3D" id="3.40.50.80">
    <property type="entry name" value="Nucleotide-binding domain of ferredoxin-NADP reductase (FNR) module"/>
    <property type="match status" value="1"/>
</dbReference>
<dbReference type="InterPro" id="IPR017927">
    <property type="entry name" value="FAD-bd_FR_type"/>
</dbReference>
<evidence type="ECO:0000256" key="1">
    <source>
        <dbReference type="ARBA" id="ARBA00022630"/>
    </source>
</evidence>
<dbReference type="InterPro" id="IPR006058">
    <property type="entry name" value="2Fe2S_fd_BS"/>
</dbReference>
<dbReference type="RefSeq" id="WP_088756546.1">
    <property type="nucleotide sequence ID" value="NZ_NJGV01000021.1"/>
</dbReference>
<feature type="domain" description="2Fe-2S ferredoxin-type" evidence="7">
    <location>
        <begin position="239"/>
        <end position="324"/>
    </location>
</feature>
<evidence type="ECO:0000313" key="9">
    <source>
        <dbReference type="EMBL" id="OWY32960.1"/>
    </source>
</evidence>
<keyword evidence="6" id="KW-0411">Iron-sulfur</keyword>
<keyword evidence="2" id="KW-0001">2Fe-2S</keyword>
<reference evidence="9 10" key="1">
    <citation type="journal article" date="2010" name="Int. J. Syst. Evol. Microbiol.">
        <title>Reclassification of Herbaspirillum putei as a later heterotypic synonym of Herbaspirillum huttiense, with the description of H. huttiense subsp. huttiense subsp. nov. and H. huttiense subsp. putei subsp. nov., comb. nov., and description of Herbaspirillum aquaticum sp. nov.</title>
        <authorList>
            <person name="Dobritsa A.P."/>
            <person name="Reddy M.C."/>
            <person name="Samadpour M."/>
        </authorList>
    </citation>
    <scope>NUCLEOTIDE SEQUENCE [LARGE SCALE GENOMIC DNA]</scope>
    <source>
        <strain evidence="9 10">IEH 4430</strain>
    </source>
</reference>
<evidence type="ECO:0000259" key="8">
    <source>
        <dbReference type="PROSITE" id="PS51384"/>
    </source>
</evidence>
<dbReference type="Proteomes" id="UP000214747">
    <property type="component" value="Unassembled WGS sequence"/>
</dbReference>
<comment type="caution">
    <text evidence="9">The sequence shown here is derived from an EMBL/GenBank/DDBJ whole genome shotgun (WGS) entry which is preliminary data.</text>
</comment>
<dbReference type="PROSITE" id="PS51085">
    <property type="entry name" value="2FE2S_FER_2"/>
    <property type="match status" value="1"/>
</dbReference>
<dbReference type="SUPFAM" id="SSF52343">
    <property type="entry name" value="Ferredoxin reductase-like, C-terminal NADP-linked domain"/>
    <property type="match status" value="1"/>
</dbReference>
<dbReference type="GO" id="GO:0051537">
    <property type="term" value="F:2 iron, 2 sulfur cluster binding"/>
    <property type="evidence" value="ECO:0007669"/>
    <property type="project" value="UniProtKB-KW"/>
</dbReference>
<dbReference type="EMBL" id="NJGV01000021">
    <property type="protein sequence ID" value="OWY32960.1"/>
    <property type="molecule type" value="Genomic_DNA"/>
</dbReference>
<dbReference type="PROSITE" id="PS00197">
    <property type="entry name" value="2FE2S_FER_1"/>
    <property type="match status" value="1"/>
</dbReference>
<dbReference type="AlphaFoldDB" id="A0A225SQC6"/>
<keyword evidence="10" id="KW-1185">Reference proteome</keyword>
<dbReference type="GO" id="GO:0016491">
    <property type="term" value="F:oxidoreductase activity"/>
    <property type="evidence" value="ECO:0007669"/>
    <property type="project" value="UniProtKB-KW"/>
</dbReference>